<dbReference type="Pfam" id="PF09742">
    <property type="entry name" value="Dymeclin"/>
    <property type="match status" value="1"/>
</dbReference>
<organism evidence="5 6">
    <name type="scientific">Chloebia gouldiae</name>
    <name type="common">Gouldian finch</name>
    <name type="synonym">Erythrura gouldiae</name>
    <dbReference type="NCBI Taxonomy" id="44316"/>
    <lineage>
        <taxon>Eukaryota</taxon>
        <taxon>Metazoa</taxon>
        <taxon>Chordata</taxon>
        <taxon>Craniata</taxon>
        <taxon>Vertebrata</taxon>
        <taxon>Euteleostomi</taxon>
        <taxon>Archelosauria</taxon>
        <taxon>Archosauria</taxon>
        <taxon>Dinosauria</taxon>
        <taxon>Saurischia</taxon>
        <taxon>Theropoda</taxon>
        <taxon>Coelurosauria</taxon>
        <taxon>Aves</taxon>
        <taxon>Neognathae</taxon>
        <taxon>Neoaves</taxon>
        <taxon>Telluraves</taxon>
        <taxon>Australaves</taxon>
        <taxon>Passeriformes</taxon>
        <taxon>Passeroidea</taxon>
        <taxon>Passeridae</taxon>
        <taxon>Chloebia</taxon>
    </lineage>
</organism>
<dbReference type="AlphaFoldDB" id="A0A3L8S1G3"/>
<evidence type="ECO:0000256" key="2">
    <source>
        <dbReference type="ARBA" id="ARBA00015736"/>
    </source>
</evidence>
<dbReference type="PANTHER" id="PTHR12895">
    <property type="entry name" value="DYMECLIN"/>
    <property type="match status" value="1"/>
</dbReference>
<evidence type="ECO:0000313" key="6">
    <source>
        <dbReference type="Proteomes" id="UP000276834"/>
    </source>
</evidence>
<comment type="similarity">
    <text evidence="1">Belongs to the dymeclin family.</text>
</comment>
<keyword evidence="4" id="KW-0449">Lipoprotein</keyword>
<keyword evidence="3" id="KW-0519">Myristate</keyword>
<sequence>MGANSSSISELPENEYLQKLSGSEPISENDPFWNQLLSFSFTTPTNSADLKLLEEATISVCKSLVEKNPRTGNLGSLIKVFLSRTKELKISAECQNHLFIWQAHNALFIICCLLKVFISRMSEEELQLHFTYEEKAGPSSYGAECEDLIEELLCCLVQLIVEIPLFLPYTSRLVKTLLYNFIRQERSPPPGTHVFQQQTDGGGLLYGIASGVA</sequence>
<proteinExistence type="inferred from homology"/>
<dbReference type="GO" id="GO:0007030">
    <property type="term" value="P:Golgi organization"/>
    <property type="evidence" value="ECO:0007669"/>
    <property type="project" value="TreeGrafter"/>
</dbReference>
<dbReference type="InterPro" id="IPR019142">
    <property type="entry name" value="Dymeclin"/>
</dbReference>
<evidence type="ECO:0000256" key="4">
    <source>
        <dbReference type="ARBA" id="ARBA00023288"/>
    </source>
</evidence>
<dbReference type="EMBL" id="QUSF01000090">
    <property type="protein sequence ID" value="RLV93593.1"/>
    <property type="molecule type" value="Genomic_DNA"/>
</dbReference>
<accession>A0A3L8S1G3</accession>
<dbReference type="STRING" id="44316.ENSEGOP00005016990"/>
<feature type="non-terminal residue" evidence="5">
    <location>
        <position position="213"/>
    </location>
</feature>
<comment type="caution">
    <text evidence="5">The sequence shown here is derived from an EMBL/GenBank/DDBJ whole genome shotgun (WGS) entry which is preliminary data.</text>
</comment>
<dbReference type="Proteomes" id="UP000276834">
    <property type="component" value="Unassembled WGS sequence"/>
</dbReference>
<gene>
    <name evidence="5" type="ORF">DV515_00013414</name>
</gene>
<dbReference type="OrthoDB" id="10253409at2759"/>
<keyword evidence="6" id="KW-1185">Reference proteome</keyword>
<protein>
    <recommendedName>
        <fullName evidence="2">Dymeclin</fullName>
    </recommendedName>
</protein>
<name>A0A3L8S1G3_CHLGU</name>
<evidence type="ECO:0000256" key="3">
    <source>
        <dbReference type="ARBA" id="ARBA00022707"/>
    </source>
</evidence>
<evidence type="ECO:0000256" key="1">
    <source>
        <dbReference type="ARBA" id="ARBA00010603"/>
    </source>
</evidence>
<reference evidence="5 6" key="1">
    <citation type="journal article" date="2018" name="Proc. R. Soc. B">
        <title>A non-coding region near Follistatin controls head colour polymorphism in the Gouldian finch.</title>
        <authorList>
            <person name="Toomey M.B."/>
            <person name="Marques C.I."/>
            <person name="Andrade P."/>
            <person name="Araujo P.M."/>
            <person name="Sabatino S."/>
            <person name="Gazda M.A."/>
            <person name="Afonso S."/>
            <person name="Lopes R.J."/>
            <person name="Corbo J.C."/>
            <person name="Carneiro M."/>
        </authorList>
    </citation>
    <scope>NUCLEOTIDE SEQUENCE [LARGE SCALE GENOMIC DNA]</scope>
    <source>
        <strain evidence="5">Red01</strain>
        <tissue evidence="5">Muscle</tissue>
    </source>
</reference>
<dbReference type="GO" id="GO:0005794">
    <property type="term" value="C:Golgi apparatus"/>
    <property type="evidence" value="ECO:0007669"/>
    <property type="project" value="TreeGrafter"/>
</dbReference>
<evidence type="ECO:0000313" key="5">
    <source>
        <dbReference type="EMBL" id="RLV93593.1"/>
    </source>
</evidence>
<dbReference type="PANTHER" id="PTHR12895:SF9">
    <property type="entry name" value="DYMECLIN"/>
    <property type="match status" value="1"/>
</dbReference>